<dbReference type="EMBL" id="CP136051">
    <property type="protein sequence ID" value="WOK04616.1"/>
    <property type="molecule type" value="Genomic_DNA"/>
</dbReference>
<keyword evidence="2 4" id="KW-0378">Hydrolase</keyword>
<accession>A0ABZ0IJ99</accession>
<dbReference type="GO" id="GO:0016787">
    <property type="term" value="F:hydrolase activity"/>
    <property type="evidence" value="ECO:0007669"/>
    <property type="project" value="UniProtKB-KW"/>
</dbReference>
<gene>
    <name evidence="4" type="ORF">RT717_16170</name>
</gene>
<dbReference type="Pfam" id="PF01522">
    <property type="entry name" value="Polysacc_deac_1"/>
    <property type="match status" value="1"/>
</dbReference>
<evidence type="ECO:0000313" key="5">
    <source>
        <dbReference type="Proteomes" id="UP001302349"/>
    </source>
</evidence>
<sequence>MLYFKKTPGWLKKLFPQATWNFDDTEKKIFLTFDDGPIPELTPWVLDTLKEFDARATFFYVGNNIKKHPELFKRASDEGHSIGNHTFNHLKGWRTSHEDYMANIALCEAAIVECGGGGPAGLFRPPYGQLTFSLAKKISANYRIIMWDYLTGDFDQSLSPEKCHVETIMGTKSGSIVIYHENVKAEARIKYSLPKFLDHFSSLGYQFCAIE</sequence>
<dbReference type="Gene3D" id="3.20.20.370">
    <property type="entry name" value="Glycoside hydrolase/deacetylase"/>
    <property type="match status" value="1"/>
</dbReference>
<keyword evidence="5" id="KW-1185">Reference proteome</keyword>
<dbReference type="InterPro" id="IPR011330">
    <property type="entry name" value="Glyco_hydro/deAcase_b/a-brl"/>
</dbReference>
<dbReference type="InterPro" id="IPR050248">
    <property type="entry name" value="Polysacc_deacetylase_ArnD"/>
</dbReference>
<dbReference type="SUPFAM" id="SSF88713">
    <property type="entry name" value="Glycoside hydrolase/deacetylase"/>
    <property type="match status" value="1"/>
</dbReference>
<keyword evidence="1" id="KW-0479">Metal-binding</keyword>
<evidence type="ECO:0000313" key="4">
    <source>
        <dbReference type="EMBL" id="WOK04616.1"/>
    </source>
</evidence>
<dbReference type="CDD" id="cd10917">
    <property type="entry name" value="CE4_NodB_like_6s_7s"/>
    <property type="match status" value="1"/>
</dbReference>
<evidence type="ECO:0000259" key="3">
    <source>
        <dbReference type="PROSITE" id="PS51677"/>
    </source>
</evidence>
<evidence type="ECO:0000256" key="2">
    <source>
        <dbReference type="ARBA" id="ARBA00022801"/>
    </source>
</evidence>
<dbReference type="InterPro" id="IPR002509">
    <property type="entry name" value="NODB_dom"/>
</dbReference>
<dbReference type="RefSeq" id="WP_317487418.1">
    <property type="nucleotide sequence ID" value="NZ_CP136051.1"/>
</dbReference>
<name>A0ABZ0IJ99_9BACT</name>
<dbReference type="PROSITE" id="PS51677">
    <property type="entry name" value="NODB"/>
    <property type="match status" value="1"/>
</dbReference>
<evidence type="ECO:0000256" key="1">
    <source>
        <dbReference type="ARBA" id="ARBA00022723"/>
    </source>
</evidence>
<reference evidence="4 5" key="1">
    <citation type="journal article" date="2023" name="Microbiol. Resour. Announc.">
        <title>Complete Genome Sequence of Imperialibacter roseus strain P4T.</title>
        <authorList>
            <person name="Tizabi D.R."/>
            <person name="Bachvaroff T."/>
            <person name="Hill R.T."/>
        </authorList>
    </citation>
    <scope>NUCLEOTIDE SEQUENCE [LARGE SCALE GENOMIC DNA]</scope>
    <source>
        <strain evidence="4 5">P4T</strain>
    </source>
</reference>
<dbReference type="PANTHER" id="PTHR10587:SF133">
    <property type="entry name" value="CHITIN DEACETYLASE 1-RELATED"/>
    <property type="match status" value="1"/>
</dbReference>
<dbReference type="EC" id="3.-.-.-" evidence="4"/>
<dbReference type="PANTHER" id="PTHR10587">
    <property type="entry name" value="GLYCOSYL TRANSFERASE-RELATED"/>
    <property type="match status" value="1"/>
</dbReference>
<protein>
    <submittedName>
        <fullName evidence="4">Polysaccharide deacetylase family protein</fullName>
        <ecNumber evidence="4">3.-.-.-</ecNumber>
    </submittedName>
</protein>
<dbReference type="Proteomes" id="UP001302349">
    <property type="component" value="Chromosome"/>
</dbReference>
<feature type="domain" description="NodB homology" evidence="3">
    <location>
        <begin position="27"/>
        <end position="208"/>
    </location>
</feature>
<organism evidence="4 5">
    <name type="scientific">Imperialibacter roseus</name>
    <dbReference type="NCBI Taxonomy" id="1324217"/>
    <lineage>
        <taxon>Bacteria</taxon>
        <taxon>Pseudomonadati</taxon>
        <taxon>Bacteroidota</taxon>
        <taxon>Cytophagia</taxon>
        <taxon>Cytophagales</taxon>
        <taxon>Flammeovirgaceae</taxon>
        <taxon>Imperialibacter</taxon>
    </lineage>
</organism>
<proteinExistence type="predicted"/>